<evidence type="ECO:0000313" key="12">
    <source>
        <dbReference type="Proteomes" id="UP000077115"/>
    </source>
</evidence>
<evidence type="ECO:0000256" key="5">
    <source>
        <dbReference type="ARBA" id="ARBA00023159"/>
    </source>
</evidence>
<keyword evidence="2" id="KW-0028">Amino-acid biosynthesis</keyword>
<gene>
    <name evidence="11" type="ORF">BDEG_22925</name>
</gene>
<dbReference type="GO" id="GO:0000981">
    <property type="term" value="F:DNA-binding transcription factor activity, RNA polymerase II-specific"/>
    <property type="evidence" value="ECO:0007669"/>
    <property type="project" value="TreeGrafter"/>
</dbReference>
<comment type="similarity">
    <text evidence="8">Belongs to the bZIP family. GCN4 subfamily.</text>
</comment>
<feature type="compositionally biased region" description="Polar residues" evidence="9">
    <location>
        <begin position="16"/>
        <end position="40"/>
    </location>
</feature>
<evidence type="ECO:0000256" key="4">
    <source>
        <dbReference type="ARBA" id="ARBA00023125"/>
    </source>
</evidence>
<reference evidence="11 12" key="1">
    <citation type="submission" date="2006-10" db="EMBL/GenBank/DDBJ databases">
        <title>The Genome Sequence of Batrachochytrium dendrobatidis JEL423.</title>
        <authorList>
            <consortium name="The Broad Institute Genome Sequencing Platform"/>
            <person name="Birren B."/>
            <person name="Lander E."/>
            <person name="Galagan J."/>
            <person name="Cuomo C."/>
            <person name="Devon K."/>
            <person name="Jaffe D."/>
            <person name="Butler J."/>
            <person name="Alvarez P."/>
            <person name="Gnerre S."/>
            <person name="Grabherr M."/>
            <person name="Kleber M."/>
            <person name="Mauceli E."/>
            <person name="Brockman W."/>
            <person name="Young S."/>
            <person name="LaButti K."/>
            <person name="Sykes S."/>
            <person name="DeCaprio D."/>
            <person name="Crawford M."/>
            <person name="Koehrsen M."/>
            <person name="Engels R."/>
            <person name="Montgomery P."/>
            <person name="Pearson M."/>
            <person name="Howarth C."/>
            <person name="Larson L."/>
            <person name="White J."/>
            <person name="O'Leary S."/>
            <person name="Kodira C."/>
            <person name="Zeng Q."/>
            <person name="Yandava C."/>
            <person name="Alvarado L."/>
            <person name="Longcore J."/>
            <person name="James T."/>
        </authorList>
    </citation>
    <scope>NUCLEOTIDE SEQUENCE [LARGE SCALE GENOMIC DNA]</scope>
    <source>
        <strain evidence="11 12">JEL423</strain>
    </source>
</reference>
<dbReference type="GO" id="GO:0001080">
    <property type="term" value="P:nitrogen catabolite activation of transcription from RNA polymerase II promoter"/>
    <property type="evidence" value="ECO:0007669"/>
    <property type="project" value="TreeGrafter"/>
</dbReference>
<name>A0A177WFY9_BATDL</name>
<dbReference type="InterPro" id="IPR046347">
    <property type="entry name" value="bZIP_sf"/>
</dbReference>
<dbReference type="GO" id="GO:0000978">
    <property type="term" value="F:RNA polymerase II cis-regulatory region sequence-specific DNA binding"/>
    <property type="evidence" value="ECO:0007669"/>
    <property type="project" value="TreeGrafter"/>
</dbReference>
<dbReference type="VEuPathDB" id="FungiDB:BDEG_22925"/>
<organism evidence="11 12">
    <name type="scientific">Batrachochytrium dendrobatidis (strain JEL423)</name>
    <dbReference type="NCBI Taxonomy" id="403673"/>
    <lineage>
        <taxon>Eukaryota</taxon>
        <taxon>Fungi</taxon>
        <taxon>Fungi incertae sedis</taxon>
        <taxon>Chytridiomycota</taxon>
        <taxon>Chytridiomycota incertae sedis</taxon>
        <taxon>Chytridiomycetes</taxon>
        <taxon>Rhizophydiales</taxon>
        <taxon>Rhizophydiales incertae sedis</taxon>
        <taxon>Batrachochytrium</taxon>
    </lineage>
</organism>
<keyword evidence="4" id="KW-0238">DNA-binding</keyword>
<dbReference type="Gene3D" id="3.30.160.60">
    <property type="entry name" value="Classic Zinc Finger"/>
    <property type="match status" value="1"/>
</dbReference>
<dbReference type="PANTHER" id="PTHR11462">
    <property type="entry name" value="JUN TRANSCRIPTION FACTOR-RELATED"/>
    <property type="match status" value="1"/>
</dbReference>
<keyword evidence="6" id="KW-0804">Transcription</keyword>
<dbReference type="SUPFAM" id="SSF57959">
    <property type="entry name" value="Leucine zipper domain"/>
    <property type="match status" value="1"/>
</dbReference>
<sequence length="546" mass="59841">MQFDHSRGNQRFAKHTGSSKLHQSKTNTNRHSSIDTPSSNGGAGVHIEMTGSVGVQVTEPHMTHAMHHSISTTQASLQSFVAFPGTYAEMELLDAVVDSPQSIAKGLQVIRDVTQIQSTHNFSDPATLVNQTQSSNTSGSLGTKDLFDSLYTGHHLHRVGLSPVSAELPADHSQQLVPMNLFDGSHTPPSCQQSTQSLVQKQSSFSTPIFSTCPLWEPQISFESLLVHPLPEVHPTWSTLSPQDSSLLFEPLAQPILPYSPTSVCSTPIMPVDAMSIIPILANKSIKPQTILSTLVEPITNIPIKALQFKSNYQDTLPILCNQEPLAIDPFDLSSPVDVLQHSLCVPALQIPDYLSAYISDPESSTIALDITHETISQSPIPNPIISGISERSLRFQHKQLDFPSEQLAKPAAELSPSSPISSNIADQEIKRSQLHGLTSSRHYHSISKMELTDADLKRARNRVAARRSRERKNSRIIELEHINQTLVDELEQMRRVFQTTRRKNSSTSGGHGNAANRKHDQGNDKTNGHGRTNGNSKVVGDDRAA</sequence>
<evidence type="ECO:0000256" key="3">
    <source>
        <dbReference type="ARBA" id="ARBA00023015"/>
    </source>
</evidence>
<feature type="domain" description="BZIP" evidence="10">
    <location>
        <begin position="458"/>
        <end position="504"/>
    </location>
</feature>
<evidence type="ECO:0000256" key="8">
    <source>
        <dbReference type="ARBA" id="ARBA00061302"/>
    </source>
</evidence>
<evidence type="ECO:0000313" key="11">
    <source>
        <dbReference type="EMBL" id="OAJ39048.1"/>
    </source>
</evidence>
<evidence type="ECO:0000256" key="2">
    <source>
        <dbReference type="ARBA" id="ARBA00022605"/>
    </source>
</evidence>
<dbReference type="PROSITE" id="PS00036">
    <property type="entry name" value="BZIP_BASIC"/>
    <property type="match status" value="1"/>
</dbReference>
<protein>
    <recommendedName>
        <fullName evidence="10">BZIP domain-containing protein</fullName>
    </recommendedName>
</protein>
<evidence type="ECO:0000256" key="6">
    <source>
        <dbReference type="ARBA" id="ARBA00023163"/>
    </source>
</evidence>
<keyword evidence="5" id="KW-0010">Activator</keyword>
<evidence type="ECO:0000256" key="9">
    <source>
        <dbReference type="SAM" id="MobiDB-lite"/>
    </source>
</evidence>
<evidence type="ECO:0000256" key="1">
    <source>
        <dbReference type="ARBA" id="ARBA00004123"/>
    </source>
</evidence>
<dbReference type="InterPro" id="IPR004827">
    <property type="entry name" value="bZIP"/>
</dbReference>
<dbReference type="AlphaFoldDB" id="A0A177WFY9"/>
<accession>A0A177WFY9</accession>
<keyword evidence="7" id="KW-0539">Nucleus</keyword>
<feature type="compositionally biased region" description="Basic and acidic residues" evidence="9">
    <location>
        <begin position="518"/>
        <end position="528"/>
    </location>
</feature>
<dbReference type="PROSITE" id="PS50217">
    <property type="entry name" value="BZIP"/>
    <property type="match status" value="1"/>
</dbReference>
<dbReference type="FunFam" id="3.30.160.60:FF:001491">
    <property type="entry name" value="Cross-pathway control protein A"/>
    <property type="match status" value="1"/>
</dbReference>
<proteinExistence type="inferred from homology"/>
<dbReference type="PANTHER" id="PTHR11462:SF35">
    <property type="entry name" value="TRANSCRIPTION FACTOR JRA"/>
    <property type="match status" value="1"/>
</dbReference>
<dbReference type="GO" id="GO:1903833">
    <property type="term" value="P:positive regulation of cellular response to amino acid starvation"/>
    <property type="evidence" value="ECO:0007669"/>
    <property type="project" value="TreeGrafter"/>
</dbReference>
<evidence type="ECO:0000256" key="7">
    <source>
        <dbReference type="ARBA" id="ARBA00023242"/>
    </source>
</evidence>
<feature type="region of interest" description="Disordered" evidence="9">
    <location>
        <begin position="499"/>
        <end position="546"/>
    </location>
</feature>
<feature type="region of interest" description="Disordered" evidence="9">
    <location>
        <begin position="1"/>
        <end position="45"/>
    </location>
</feature>
<dbReference type="InterPro" id="IPR050946">
    <property type="entry name" value="AP-1_TF_bZIP"/>
</dbReference>
<evidence type="ECO:0000259" key="10">
    <source>
        <dbReference type="PROSITE" id="PS50217"/>
    </source>
</evidence>
<keyword evidence="3" id="KW-0805">Transcription regulation</keyword>
<dbReference type="Proteomes" id="UP000077115">
    <property type="component" value="Unassembled WGS sequence"/>
</dbReference>
<dbReference type="EMBL" id="DS022302">
    <property type="protein sequence ID" value="OAJ39048.1"/>
    <property type="molecule type" value="Genomic_DNA"/>
</dbReference>
<dbReference type="GO" id="GO:0008652">
    <property type="term" value="P:amino acid biosynthetic process"/>
    <property type="evidence" value="ECO:0007669"/>
    <property type="project" value="UniProtKB-KW"/>
</dbReference>
<comment type="subcellular location">
    <subcellularLocation>
        <location evidence="1">Nucleus</location>
    </subcellularLocation>
</comment>
<dbReference type="GO" id="GO:0005667">
    <property type="term" value="C:transcription regulator complex"/>
    <property type="evidence" value="ECO:0007669"/>
    <property type="project" value="TreeGrafter"/>
</dbReference>
<dbReference type="GO" id="GO:0005634">
    <property type="term" value="C:nucleus"/>
    <property type="evidence" value="ECO:0007669"/>
    <property type="project" value="UniProtKB-SubCell"/>
</dbReference>
<reference evidence="11 12" key="2">
    <citation type="submission" date="2016-05" db="EMBL/GenBank/DDBJ databases">
        <title>Lineage-specific infection strategies underlie the spectrum of fungal disease in amphibians.</title>
        <authorList>
            <person name="Cuomo C.A."/>
            <person name="Farrer R.A."/>
            <person name="James T."/>
            <person name="Longcore J."/>
            <person name="Birren B."/>
        </authorList>
    </citation>
    <scope>NUCLEOTIDE SEQUENCE [LARGE SCALE GENOMIC DNA]</scope>
    <source>
        <strain evidence="11 12">JEL423</strain>
    </source>
</reference>